<dbReference type="EMBL" id="UNSC01000007">
    <property type="protein sequence ID" value="SZD74054.1"/>
    <property type="molecule type" value="Genomic_DNA"/>
</dbReference>
<evidence type="ECO:0000256" key="13">
    <source>
        <dbReference type="HAMAP-Rule" id="MF_00328"/>
    </source>
</evidence>
<name>A0A383U2E3_9FLAO</name>
<dbReference type="Gene3D" id="3.30.63.10">
    <property type="entry name" value="Guanylate Kinase phosphate binding domain"/>
    <property type="match status" value="1"/>
</dbReference>
<feature type="domain" description="Guanylate kinase-like" evidence="14">
    <location>
        <begin position="8"/>
        <end position="188"/>
    </location>
</feature>
<dbReference type="OrthoDB" id="9808150at2"/>
<evidence type="ECO:0000256" key="3">
    <source>
        <dbReference type="ARBA" id="ARBA00005790"/>
    </source>
</evidence>
<comment type="catalytic activity">
    <reaction evidence="12 13">
        <text>GMP + ATP = GDP + ADP</text>
        <dbReference type="Rhea" id="RHEA:20780"/>
        <dbReference type="ChEBI" id="CHEBI:30616"/>
        <dbReference type="ChEBI" id="CHEBI:58115"/>
        <dbReference type="ChEBI" id="CHEBI:58189"/>
        <dbReference type="ChEBI" id="CHEBI:456216"/>
        <dbReference type="EC" id="2.7.4.8"/>
    </reaction>
</comment>
<dbReference type="PROSITE" id="PS00856">
    <property type="entry name" value="GUANYLATE_KINASE_1"/>
    <property type="match status" value="1"/>
</dbReference>
<dbReference type="RefSeq" id="WP_119058415.1">
    <property type="nucleotide sequence ID" value="NZ_UNSC01000007.1"/>
</dbReference>
<dbReference type="SMART" id="SM00072">
    <property type="entry name" value="GuKc"/>
    <property type="match status" value="1"/>
</dbReference>
<evidence type="ECO:0000313" key="15">
    <source>
        <dbReference type="EMBL" id="SZD74054.1"/>
    </source>
</evidence>
<dbReference type="InterPro" id="IPR020590">
    <property type="entry name" value="Guanylate_kinase_CS"/>
</dbReference>
<comment type="subcellular location">
    <subcellularLocation>
        <location evidence="2 13">Cytoplasm</location>
    </subcellularLocation>
</comment>
<dbReference type="InterPro" id="IPR027417">
    <property type="entry name" value="P-loop_NTPase"/>
</dbReference>
<evidence type="ECO:0000256" key="12">
    <source>
        <dbReference type="ARBA" id="ARBA00048594"/>
    </source>
</evidence>
<dbReference type="SUPFAM" id="SSF52540">
    <property type="entry name" value="P-loop containing nucleoside triphosphate hydrolases"/>
    <property type="match status" value="1"/>
</dbReference>
<dbReference type="InterPro" id="IPR017665">
    <property type="entry name" value="Guanylate_kinase"/>
</dbReference>
<evidence type="ECO:0000256" key="7">
    <source>
        <dbReference type="ARBA" id="ARBA00022679"/>
    </source>
</evidence>
<keyword evidence="16" id="KW-1185">Reference proteome</keyword>
<dbReference type="PANTHER" id="PTHR23117:SF13">
    <property type="entry name" value="GUANYLATE KINASE"/>
    <property type="match status" value="1"/>
</dbReference>
<proteinExistence type="inferred from homology"/>
<evidence type="ECO:0000256" key="11">
    <source>
        <dbReference type="ARBA" id="ARBA00030128"/>
    </source>
</evidence>
<keyword evidence="8 13" id="KW-0547">Nucleotide-binding</keyword>
<protein>
    <recommendedName>
        <fullName evidence="5 13">Guanylate kinase</fullName>
        <ecNumber evidence="4 13">2.7.4.8</ecNumber>
    </recommendedName>
    <alternativeName>
        <fullName evidence="11 13">GMP kinase</fullName>
    </alternativeName>
</protein>
<organism evidence="15 16">
    <name type="scientific">Candidatus Ornithobacterium hominis</name>
    <dbReference type="NCBI Taxonomy" id="2497989"/>
    <lineage>
        <taxon>Bacteria</taxon>
        <taxon>Pseudomonadati</taxon>
        <taxon>Bacteroidota</taxon>
        <taxon>Flavobacteriia</taxon>
        <taxon>Flavobacteriales</taxon>
        <taxon>Weeksellaceae</taxon>
        <taxon>Ornithobacterium</taxon>
    </lineage>
</organism>
<accession>A0A383U2E3</accession>
<sequence>MRNGDNTGKMIIFSAPSGSGKTTLVRHLLDQRNDLEFSVSCTTRPPRGLEKHGIDYYFLSTEEFKKCIENEDFAEWEEVYSERFYGTPHSEIERIWRKGKNVIFDTDVVGGINLKKKFREKALSIFVKPPDLETLGKRLSARNTDSPEDLKIRIDKAAKELTYQDQFDCVIVNDDLDAAKKEIENKIEKFLKP</sequence>
<dbReference type="PROSITE" id="PS50052">
    <property type="entry name" value="GUANYLATE_KINASE_2"/>
    <property type="match status" value="1"/>
</dbReference>
<dbReference type="HAMAP" id="MF_00328">
    <property type="entry name" value="Guanylate_kinase"/>
    <property type="match status" value="1"/>
</dbReference>
<dbReference type="NCBIfam" id="TIGR03263">
    <property type="entry name" value="guanyl_kin"/>
    <property type="match status" value="1"/>
</dbReference>
<keyword evidence="7 13" id="KW-0808">Transferase</keyword>
<evidence type="ECO:0000259" key="14">
    <source>
        <dbReference type="PROSITE" id="PS50052"/>
    </source>
</evidence>
<dbReference type="GO" id="GO:0005524">
    <property type="term" value="F:ATP binding"/>
    <property type="evidence" value="ECO:0007669"/>
    <property type="project" value="UniProtKB-UniRule"/>
</dbReference>
<gene>
    <name evidence="13 15" type="primary">gmk</name>
    <name evidence="15" type="ORF">SAMEA104719789_01511</name>
</gene>
<dbReference type="Proteomes" id="UP000262142">
    <property type="component" value="Unassembled WGS sequence"/>
</dbReference>
<keyword evidence="10 13" id="KW-0067">ATP-binding</keyword>
<evidence type="ECO:0000256" key="4">
    <source>
        <dbReference type="ARBA" id="ARBA00012961"/>
    </source>
</evidence>
<evidence type="ECO:0000256" key="10">
    <source>
        <dbReference type="ARBA" id="ARBA00022840"/>
    </source>
</evidence>
<keyword evidence="9 13" id="KW-0418">Kinase</keyword>
<reference evidence="15 16" key="1">
    <citation type="submission" date="2018-09" db="EMBL/GenBank/DDBJ databases">
        <authorList>
            <consortium name="Pathogen Informatics"/>
        </authorList>
    </citation>
    <scope>NUCLEOTIDE SEQUENCE [LARGE SCALE GENOMIC DNA]</scope>
    <source>
        <strain evidence="15 16">OH-22767</strain>
    </source>
</reference>
<dbReference type="CDD" id="cd00071">
    <property type="entry name" value="GMPK"/>
    <property type="match status" value="1"/>
</dbReference>
<dbReference type="AlphaFoldDB" id="A0A383U2E3"/>
<dbReference type="PANTHER" id="PTHR23117">
    <property type="entry name" value="GUANYLATE KINASE-RELATED"/>
    <property type="match status" value="1"/>
</dbReference>
<evidence type="ECO:0000256" key="9">
    <source>
        <dbReference type="ARBA" id="ARBA00022777"/>
    </source>
</evidence>
<dbReference type="Gene3D" id="3.40.50.300">
    <property type="entry name" value="P-loop containing nucleotide triphosphate hydrolases"/>
    <property type="match status" value="1"/>
</dbReference>
<dbReference type="Pfam" id="PF00625">
    <property type="entry name" value="Guanylate_kin"/>
    <property type="match status" value="1"/>
</dbReference>
<evidence type="ECO:0000256" key="6">
    <source>
        <dbReference type="ARBA" id="ARBA00022490"/>
    </source>
</evidence>
<evidence type="ECO:0000256" key="8">
    <source>
        <dbReference type="ARBA" id="ARBA00022741"/>
    </source>
</evidence>
<keyword evidence="6 13" id="KW-0963">Cytoplasm</keyword>
<comment type="function">
    <text evidence="1 13">Essential for recycling GMP and indirectly, cGMP.</text>
</comment>
<dbReference type="EC" id="2.7.4.8" evidence="4 13"/>
<comment type="similarity">
    <text evidence="3 13">Belongs to the guanylate kinase family.</text>
</comment>
<evidence type="ECO:0000256" key="2">
    <source>
        <dbReference type="ARBA" id="ARBA00004496"/>
    </source>
</evidence>
<dbReference type="GO" id="GO:0005829">
    <property type="term" value="C:cytosol"/>
    <property type="evidence" value="ECO:0007669"/>
    <property type="project" value="TreeGrafter"/>
</dbReference>
<dbReference type="InterPro" id="IPR008144">
    <property type="entry name" value="Guanylate_kin-like_dom"/>
</dbReference>
<dbReference type="InterPro" id="IPR008145">
    <property type="entry name" value="GK/Ca_channel_bsu"/>
</dbReference>
<feature type="binding site" evidence="13">
    <location>
        <begin position="15"/>
        <end position="22"/>
    </location>
    <ligand>
        <name>ATP</name>
        <dbReference type="ChEBI" id="CHEBI:30616"/>
    </ligand>
</feature>
<evidence type="ECO:0000313" key="16">
    <source>
        <dbReference type="Proteomes" id="UP000262142"/>
    </source>
</evidence>
<evidence type="ECO:0000256" key="5">
    <source>
        <dbReference type="ARBA" id="ARBA00016296"/>
    </source>
</evidence>
<evidence type="ECO:0000256" key="1">
    <source>
        <dbReference type="ARBA" id="ARBA00003531"/>
    </source>
</evidence>
<dbReference type="FunFam" id="3.30.63.10:FF:000005">
    <property type="entry name" value="Guanylate kinase"/>
    <property type="match status" value="1"/>
</dbReference>
<dbReference type="GO" id="GO:0004385">
    <property type="term" value="F:GMP kinase activity"/>
    <property type="evidence" value="ECO:0007669"/>
    <property type="project" value="UniProtKB-UniRule"/>
</dbReference>